<keyword evidence="4" id="KW-0597">Phosphoprotein</keyword>
<accession>A0AB37X6A2</accession>
<dbReference type="InterPro" id="IPR004358">
    <property type="entry name" value="Sig_transdc_His_kin-like_C"/>
</dbReference>
<dbReference type="SMART" id="SM00387">
    <property type="entry name" value="HATPase_c"/>
    <property type="match status" value="1"/>
</dbReference>
<dbReference type="Pfam" id="PF00512">
    <property type="entry name" value="HisKA"/>
    <property type="match status" value="1"/>
</dbReference>
<dbReference type="AlphaFoldDB" id="A0AB37X6A2"/>
<proteinExistence type="predicted"/>
<evidence type="ECO:0000313" key="9">
    <source>
        <dbReference type="EMBL" id="RZE30789.1"/>
    </source>
</evidence>
<comment type="caution">
    <text evidence="9">The sequence shown here is derived from an EMBL/GenBank/DDBJ whole genome shotgun (WGS) entry which is preliminary data.</text>
</comment>
<dbReference type="EMBL" id="PKLK01000037">
    <property type="protein sequence ID" value="RZE30789.1"/>
    <property type="molecule type" value="Genomic_DNA"/>
</dbReference>
<dbReference type="Gene3D" id="1.10.287.130">
    <property type="match status" value="1"/>
</dbReference>
<evidence type="ECO:0000256" key="5">
    <source>
        <dbReference type="ARBA" id="ARBA00022777"/>
    </source>
</evidence>
<keyword evidence="6" id="KW-0902">Two-component regulatory system</keyword>
<dbReference type="GO" id="GO:0005886">
    <property type="term" value="C:plasma membrane"/>
    <property type="evidence" value="ECO:0007669"/>
    <property type="project" value="UniProtKB-SubCell"/>
</dbReference>
<evidence type="ECO:0000259" key="8">
    <source>
        <dbReference type="PROSITE" id="PS50109"/>
    </source>
</evidence>
<keyword evidence="5" id="KW-0418">Kinase</keyword>
<evidence type="ECO:0000256" key="2">
    <source>
        <dbReference type="ARBA" id="ARBA00004236"/>
    </source>
</evidence>
<evidence type="ECO:0000256" key="4">
    <source>
        <dbReference type="ARBA" id="ARBA00022553"/>
    </source>
</evidence>
<organism evidence="9 10">
    <name type="scientific">Streptomyces albidoflavus</name>
    <dbReference type="NCBI Taxonomy" id="1886"/>
    <lineage>
        <taxon>Bacteria</taxon>
        <taxon>Bacillati</taxon>
        <taxon>Actinomycetota</taxon>
        <taxon>Actinomycetes</taxon>
        <taxon>Kitasatosporales</taxon>
        <taxon>Streptomycetaceae</taxon>
        <taxon>Streptomyces</taxon>
        <taxon>Streptomyces albidoflavus group</taxon>
    </lineage>
</organism>
<dbReference type="InterPro" id="IPR003594">
    <property type="entry name" value="HATPase_dom"/>
</dbReference>
<dbReference type="InterPro" id="IPR003661">
    <property type="entry name" value="HisK_dim/P_dom"/>
</dbReference>
<dbReference type="PANTHER" id="PTHR43547">
    <property type="entry name" value="TWO-COMPONENT HISTIDINE KINASE"/>
    <property type="match status" value="1"/>
</dbReference>
<feature type="domain" description="Histidine kinase" evidence="8">
    <location>
        <begin position="1"/>
        <end position="201"/>
    </location>
</feature>
<dbReference type="Gene3D" id="3.30.565.10">
    <property type="entry name" value="Histidine kinase-like ATPase, C-terminal domain"/>
    <property type="match status" value="1"/>
</dbReference>
<dbReference type="PROSITE" id="PS50109">
    <property type="entry name" value="HIS_KIN"/>
    <property type="match status" value="1"/>
</dbReference>
<evidence type="ECO:0000256" key="1">
    <source>
        <dbReference type="ARBA" id="ARBA00000085"/>
    </source>
</evidence>
<evidence type="ECO:0000313" key="10">
    <source>
        <dbReference type="Proteomes" id="UP000292095"/>
    </source>
</evidence>
<dbReference type="InterPro" id="IPR036097">
    <property type="entry name" value="HisK_dim/P_sf"/>
</dbReference>
<name>A0AB37X6A2_9ACTN</name>
<feature type="compositionally biased region" description="Basic and acidic residues" evidence="7">
    <location>
        <begin position="189"/>
        <end position="208"/>
    </location>
</feature>
<dbReference type="PRINTS" id="PR00344">
    <property type="entry name" value="BCTRLSENSOR"/>
</dbReference>
<dbReference type="Proteomes" id="UP000292095">
    <property type="component" value="Unassembled WGS sequence"/>
</dbReference>
<evidence type="ECO:0000256" key="3">
    <source>
        <dbReference type="ARBA" id="ARBA00012438"/>
    </source>
</evidence>
<feature type="region of interest" description="Disordered" evidence="7">
    <location>
        <begin position="185"/>
        <end position="224"/>
    </location>
</feature>
<comment type="subcellular location">
    <subcellularLocation>
        <location evidence="2">Cell membrane</location>
    </subcellularLocation>
</comment>
<dbReference type="CDD" id="cd00075">
    <property type="entry name" value="HATPase"/>
    <property type="match status" value="1"/>
</dbReference>
<dbReference type="SUPFAM" id="SSF55874">
    <property type="entry name" value="ATPase domain of HSP90 chaperone/DNA topoisomerase II/histidine kinase"/>
    <property type="match status" value="1"/>
</dbReference>
<reference evidence="9 10" key="1">
    <citation type="submission" date="2017-12" db="EMBL/GenBank/DDBJ databases">
        <title>Population genomics insights into the ecological differentiation and adaptive evolution in streptomycetes.</title>
        <authorList>
            <person name="Li Y."/>
            <person name="Huang Y."/>
        </authorList>
    </citation>
    <scope>NUCLEOTIDE SEQUENCE [LARGE SCALE GENOMIC DNA]</scope>
    <source>
        <strain evidence="9 10">FXJ.2339</strain>
    </source>
</reference>
<comment type="catalytic activity">
    <reaction evidence="1">
        <text>ATP + protein L-histidine = ADP + protein N-phospho-L-histidine.</text>
        <dbReference type="EC" id="2.7.13.3"/>
    </reaction>
</comment>
<dbReference type="GO" id="GO:0000155">
    <property type="term" value="F:phosphorelay sensor kinase activity"/>
    <property type="evidence" value="ECO:0007669"/>
    <property type="project" value="InterPro"/>
</dbReference>
<dbReference type="InterPro" id="IPR005467">
    <property type="entry name" value="His_kinase_dom"/>
</dbReference>
<dbReference type="Pfam" id="PF02518">
    <property type="entry name" value="HATPase_c"/>
    <property type="match status" value="1"/>
</dbReference>
<keyword evidence="5" id="KW-0808">Transferase</keyword>
<dbReference type="InterPro" id="IPR036890">
    <property type="entry name" value="HATPase_C_sf"/>
</dbReference>
<evidence type="ECO:0000256" key="7">
    <source>
        <dbReference type="SAM" id="MobiDB-lite"/>
    </source>
</evidence>
<dbReference type="SUPFAM" id="SSF47384">
    <property type="entry name" value="Homodimeric domain of signal transducing histidine kinase"/>
    <property type="match status" value="1"/>
</dbReference>
<protein>
    <recommendedName>
        <fullName evidence="3">histidine kinase</fullName>
        <ecNumber evidence="3">2.7.13.3</ecNumber>
    </recommendedName>
</protein>
<dbReference type="PANTHER" id="PTHR43547:SF2">
    <property type="entry name" value="HYBRID SIGNAL TRANSDUCTION HISTIDINE KINASE C"/>
    <property type="match status" value="1"/>
</dbReference>
<evidence type="ECO:0000256" key="6">
    <source>
        <dbReference type="ARBA" id="ARBA00023012"/>
    </source>
</evidence>
<sequence length="224" mass="23941">MRGHAELTLRRHGTAPPEVRHALERITSEARRMSRLVDDLLLLARLDTGRPMEPVDVTLLILDATADARAADPAHHWFLDLPEEPVAIAADAHRLQQTLGNLLANGRTHKPPGTEETVALTADRAAVQVSVSDNGPGIPEEVRPDVFGRFVRADHARSRGSGSTGLGLAITEAVATAHGGRVGVTSRPGHTEFRLTLPRDGDRGETRARSAPPRAPDRAHGAGG</sequence>
<feature type="compositionally biased region" description="Basic and acidic residues" evidence="7">
    <location>
        <begin position="215"/>
        <end position="224"/>
    </location>
</feature>
<gene>
    <name evidence="9" type="ORF">C0Q91_31105</name>
</gene>
<dbReference type="EC" id="2.7.13.3" evidence="3"/>